<comment type="caution">
    <text evidence="1">The sequence shown here is derived from an EMBL/GenBank/DDBJ whole genome shotgun (WGS) entry which is preliminary data.</text>
</comment>
<evidence type="ECO:0000313" key="1">
    <source>
        <dbReference type="EMBL" id="MEJ6008310.1"/>
    </source>
</evidence>
<protein>
    <submittedName>
        <fullName evidence="1">FMN-binding negative transcriptional regulator</fullName>
    </submittedName>
</protein>
<dbReference type="SUPFAM" id="SSF50475">
    <property type="entry name" value="FMN-binding split barrel"/>
    <property type="match status" value="1"/>
</dbReference>
<gene>
    <name evidence="1" type="ORF">WG900_00105</name>
</gene>
<dbReference type="Proteomes" id="UP001379235">
    <property type="component" value="Unassembled WGS sequence"/>
</dbReference>
<dbReference type="PANTHER" id="PTHR35802:SF1">
    <property type="entry name" value="PROTEASE SYNTHASE AND SPORULATION PROTEIN PAI 2"/>
    <property type="match status" value="1"/>
</dbReference>
<dbReference type="PIRSF" id="PIRSF010372">
    <property type="entry name" value="PaiB"/>
    <property type="match status" value="1"/>
</dbReference>
<dbReference type="RefSeq" id="WP_339963849.1">
    <property type="nucleotide sequence ID" value="NZ_JBBHJY010000001.1"/>
</dbReference>
<dbReference type="Pfam" id="PF04299">
    <property type="entry name" value="FMN_bind_2"/>
    <property type="match status" value="1"/>
</dbReference>
<proteinExistence type="predicted"/>
<dbReference type="PANTHER" id="PTHR35802">
    <property type="entry name" value="PROTEASE SYNTHASE AND SPORULATION PROTEIN PAI 2"/>
    <property type="match status" value="1"/>
</dbReference>
<dbReference type="EMBL" id="JBBHJY010000001">
    <property type="protein sequence ID" value="MEJ6008310.1"/>
    <property type="molecule type" value="Genomic_DNA"/>
</dbReference>
<dbReference type="InterPro" id="IPR007396">
    <property type="entry name" value="TR_PAI2-type"/>
</dbReference>
<keyword evidence="2" id="KW-1185">Reference proteome</keyword>
<reference evidence="1 2" key="1">
    <citation type="submission" date="2024-03" db="EMBL/GenBank/DDBJ databases">
        <authorList>
            <person name="Jo J.-H."/>
        </authorList>
    </citation>
    <scope>NUCLEOTIDE SEQUENCE [LARGE SCALE GENOMIC DNA]</scope>
    <source>
        <strain evidence="1 2">AS3R-12</strain>
    </source>
</reference>
<dbReference type="InterPro" id="IPR012349">
    <property type="entry name" value="Split_barrel_FMN-bd"/>
</dbReference>
<name>A0ABU8S2Y4_9SPHN</name>
<sequence length="205" mass="22497">MHPNALFRSENRALFETLIEEIGFGMIFAQTPDGPRVAHTPLVHTGDGAVQFHLSRGNALTKHLPGMTALAVVNGPDAYVSPRWYDDAAQVPTWNYIALEMEGPVRRMDAEGLEGLLETLSERQEARVIGGAPWTMDKVPAYKLRAMMGGITGFEMEVRGWRPTLKLSQNKPAEERARVADALEAQGAMALAQLMRTLLDDKGAA</sequence>
<dbReference type="Gene3D" id="2.30.110.10">
    <property type="entry name" value="Electron Transport, Fmn-binding Protein, Chain A"/>
    <property type="match status" value="1"/>
</dbReference>
<organism evidence="1 2">
    <name type="scientific">Novosphingobium aquae</name>
    <dbReference type="NCBI Taxonomy" id="3133435"/>
    <lineage>
        <taxon>Bacteria</taxon>
        <taxon>Pseudomonadati</taxon>
        <taxon>Pseudomonadota</taxon>
        <taxon>Alphaproteobacteria</taxon>
        <taxon>Sphingomonadales</taxon>
        <taxon>Sphingomonadaceae</taxon>
        <taxon>Novosphingobium</taxon>
    </lineage>
</organism>
<accession>A0ABU8S2Y4</accession>
<evidence type="ECO:0000313" key="2">
    <source>
        <dbReference type="Proteomes" id="UP001379235"/>
    </source>
</evidence>